<evidence type="ECO:0000256" key="3">
    <source>
        <dbReference type="ARBA" id="ARBA00022833"/>
    </source>
</evidence>
<gene>
    <name evidence="8" type="ORF">RJ641_009427</name>
</gene>
<evidence type="ECO:0000259" key="7">
    <source>
        <dbReference type="Pfam" id="PF23121"/>
    </source>
</evidence>
<name>A0AAN8V7V5_9MAGN</name>
<evidence type="ECO:0000256" key="4">
    <source>
        <dbReference type="ARBA" id="ARBA00023015"/>
    </source>
</evidence>
<dbReference type="GO" id="GO:0008270">
    <property type="term" value="F:zinc ion binding"/>
    <property type="evidence" value="ECO:0007669"/>
    <property type="project" value="UniProtKB-KW"/>
</dbReference>
<keyword evidence="6" id="KW-1133">Transmembrane helix</keyword>
<evidence type="ECO:0000313" key="9">
    <source>
        <dbReference type="Proteomes" id="UP001370490"/>
    </source>
</evidence>
<feature type="domain" description="AIPP2-like SPOC-like" evidence="7">
    <location>
        <begin position="9"/>
        <end position="136"/>
    </location>
</feature>
<protein>
    <recommendedName>
        <fullName evidence="7">AIPP2-like SPOC-like domain-containing protein</fullName>
    </recommendedName>
</protein>
<keyword evidence="2" id="KW-0863">Zinc-finger</keyword>
<keyword evidence="9" id="KW-1185">Reference proteome</keyword>
<dbReference type="InterPro" id="IPR056280">
    <property type="entry name" value="AIPP2-like_SPOC"/>
</dbReference>
<dbReference type="Proteomes" id="UP001370490">
    <property type="component" value="Unassembled WGS sequence"/>
</dbReference>
<organism evidence="8 9">
    <name type="scientific">Dillenia turbinata</name>
    <dbReference type="NCBI Taxonomy" id="194707"/>
    <lineage>
        <taxon>Eukaryota</taxon>
        <taxon>Viridiplantae</taxon>
        <taxon>Streptophyta</taxon>
        <taxon>Embryophyta</taxon>
        <taxon>Tracheophyta</taxon>
        <taxon>Spermatophyta</taxon>
        <taxon>Magnoliopsida</taxon>
        <taxon>eudicotyledons</taxon>
        <taxon>Gunneridae</taxon>
        <taxon>Pentapetalae</taxon>
        <taxon>Dilleniales</taxon>
        <taxon>Dilleniaceae</taxon>
        <taxon>Dillenia</taxon>
    </lineage>
</organism>
<comment type="caution">
    <text evidence="8">The sequence shown here is derived from an EMBL/GenBank/DDBJ whole genome shotgun (WGS) entry which is preliminary data.</text>
</comment>
<keyword evidence="6" id="KW-0472">Membrane</keyword>
<keyword evidence="5" id="KW-0804">Transcription</keyword>
<evidence type="ECO:0000256" key="5">
    <source>
        <dbReference type="ARBA" id="ARBA00023163"/>
    </source>
</evidence>
<accession>A0AAN8V7V5</accession>
<keyword evidence="6" id="KW-0812">Transmembrane</keyword>
<evidence type="ECO:0000256" key="2">
    <source>
        <dbReference type="ARBA" id="ARBA00022771"/>
    </source>
</evidence>
<evidence type="ECO:0000313" key="8">
    <source>
        <dbReference type="EMBL" id="KAK6925101.1"/>
    </source>
</evidence>
<feature type="transmembrane region" description="Helical" evidence="6">
    <location>
        <begin position="109"/>
        <end position="133"/>
    </location>
</feature>
<evidence type="ECO:0000256" key="6">
    <source>
        <dbReference type="SAM" id="Phobius"/>
    </source>
</evidence>
<dbReference type="AlphaFoldDB" id="A0AAN8V7V5"/>
<dbReference type="Pfam" id="PF23121">
    <property type="entry name" value="SPOC_AIPP2"/>
    <property type="match status" value="1"/>
</dbReference>
<dbReference type="InterPro" id="IPR049914">
    <property type="entry name" value="PHD1-3/5-6"/>
</dbReference>
<sequence>MIAWYNNCRGSFHIGDGRKSESFDDFQAHPPSKVHRRAYEFSKLMPSSLQLELLPRQSLWSDIFHDDYPTGNDIALYFFPSGHEAKSLEKGYYYLLNFLTKHDFALRSAAVFVTLISVLLFVSLGSSAFRYLWGIFYCVNPEELSQNIIPLQYSCEEVDLEIDMTGEEDVGKVDVVIDQKLIGKPKGRTCEENACEIKQKEDKNTLAFESEQPSPSSSLKACNDGSKFDFPPGFENILMQKLNVKVQGSKHEEKACAIVKKKDKNAFASGKSFQSPSIESCRNACRLEFSPGSPEASAEIQKQHPQVLADWSSMDTTLGGFLPFCRMGKKHGVETNVGVTISNMQAQDDKEYLPASLPKTLKVTLPSSKFKSPSKIPLEMPKEKDGDECSLKDMLKKLKTIQQRALPPPLLHLPPPPLHMAGGLMQKQHVKSAPAESSMRACDELIRMLPTKLADNTFHSILRNDPVTLVVPAEVAKQHLTCM</sequence>
<dbReference type="GO" id="GO:0034244">
    <property type="term" value="P:negative regulation of transcription elongation by RNA polymerase II"/>
    <property type="evidence" value="ECO:0007669"/>
    <property type="project" value="InterPro"/>
</dbReference>
<reference evidence="8 9" key="1">
    <citation type="submission" date="2023-12" db="EMBL/GenBank/DDBJ databases">
        <title>A high-quality genome assembly for Dillenia turbinata (Dilleniales).</title>
        <authorList>
            <person name="Chanderbali A."/>
        </authorList>
    </citation>
    <scope>NUCLEOTIDE SEQUENCE [LARGE SCALE GENOMIC DNA]</scope>
    <source>
        <strain evidence="8">LSX21</strain>
        <tissue evidence="8">Leaf</tissue>
    </source>
</reference>
<keyword evidence="1" id="KW-0479">Metal-binding</keyword>
<dbReference type="EMBL" id="JBAMMX010000016">
    <property type="protein sequence ID" value="KAK6925101.1"/>
    <property type="molecule type" value="Genomic_DNA"/>
</dbReference>
<proteinExistence type="predicted"/>
<keyword evidence="4" id="KW-0805">Transcription regulation</keyword>
<dbReference type="GO" id="GO:0140566">
    <property type="term" value="F:histone reader activity"/>
    <property type="evidence" value="ECO:0007669"/>
    <property type="project" value="InterPro"/>
</dbReference>
<keyword evidence="3" id="KW-0862">Zinc</keyword>
<evidence type="ECO:0000256" key="1">
    <source>
        <dbReference type="ARBA" id="ARBA00022723"/>
    </source>
</evidence>
<dbReference type="PANTHER" id="PTHR33304:SF36">
    <property type="entry name" value="GB|AAF26970.1-RELATED"/>
    <property type="match status" value="1"/>
</dbReference>
<dbReference type="PANTHER" id="PTHR33304">
    <property type="match status" value="1"/>
</dbReference>